<dbReference type="STRING" id="686340.Metal_0129"/>
<name>H8GKJ0_METAL</name>
<organism evidence="1 2">
    <name type="scientific">Methylomicrobium album BG8</name>
    <dbReference type="NCBI Taxonomy" id="686340"/>
    <lineage>
        <taxon>Bacteria</taxon>
        <taxon>Pseudomonadati</taxon>
        <taxon>Pseudomonadota</taxon>
        <taxon>Gammaproteobacteria</taxon>
        <taxon>Methylococcales</taxon>
        <taxon>Methylococcaceae</taxon>
        <taxon>Methylomicrobium</taxon>
    </lineage>
</organism>
<dbReference type="Proteomes" id="UP000005090">
    <property type="component" value="Chromosome"/>
</dbReference>
<dbReference type="InterPro" id="IPR055654">
    <property type="entry name" value="DUF7230"/>
</dbReference>
<evidence type="ECO:0000313" key="1">
    <source>
        <dbReference type="EMBL" id="EIC27998.1"/>
    </source>
</evidence>
<proteinExistence type="predicted"/>
<dbReference type="EMBL" id="CM001475">
    <property type="protein sequence ID" value="EIC27998.1"/>
    <property type="molecule type" value="Genomic_DNA"/>
</dbReference>
<evidence type="ECO:0000313" key="2">
    <source>
        <dbReference type="Proteomes" id="UP000005090"/>
    </source>
</evidence>
<dbReference type="Pfam" id="PF23876">
    <property type="entry name" value="DUF7230"/>
    <property type="match status" value="1"/>
</dbReference>
<dbReference type="eggNOG" id="ENOG5031KMD">
    <property type="taxonomic scope" value="Bacteria"/>
</dbReference>
<dbReference type="AlphaFoldDB" id="H8GKJ0"/>
<dbReference type="RefSeq" id="WP_005368600.1">
    <property type="nucleotide sequence ID" value="NZ_CM001475.1"/>
</dbReference>
<reference evidence="1 2" key="1">
    <citation type="journal article" date="2013" name="Genome Announc.">
        <title>Genome Sequence of the Obligate Gammaproteobacterial Methanotroph Methylomicrobium album Strain BG8.</title>
        <authorList>
            <person name="Kits K.D."/>
            <person name="Kalyuzhnaya M.G."/>
            <person name="Klotz M.G."/>
            <person name="Jetten M.S."/>
            <person name="Op den Camp H.J."/>
            <person name="Vuilleumier S."/>
            <person name="Bringel F."/>
            <person name="Dispirito A.A."/>
            <person name="Murrell J.C."/>
            <person name="Bruce D."/>
            <person name="Cheng J.F."/>
            <person name="Copeland A."/>
            <person name="Goodwin L."/>
            <person name="Hauser L."/>
            <person name="Lajus A."/>
            <person name="Land M.L."/>
            <person name="Lapidus A."/>
            <person name="Lucas S."/>
            <person name="Medigue C."/>
            <person name="Pitluck S."/>
            <person name="Woyke T."/>
            <person name="Zeytun A."/>
            <person name="Stein L.Y."/>
        </authorList>
    </citation>
    <scope>NUCLEOTIDE SEQUENCE [LARGE SCALE GENOMIC DNA]</scope>
    <source>
        <strain evidence="1 2">BG8</strain>
    </source>
</reference>
<keyword evidence="2" id="KW-1185">Reference proteome</keyword>
<protein>
    <submittedName>
        <fullName evidence="1">Uncharacterized protein</fullName>
    </submittedName>
</protein>
<dbReference type="HOGENOM" id="CLU_194520_0_0_6"/>
<gene>
    <name evidence="1" type="ORF">Metal_0129</name>
</gene>
<accession>H8GKJ0</accession>
<sequence>MKKRRNLNEIENMQRLNPVAKHAHRFNKAKVFEDKSQYRRKAKHPKQEAFPKVLERIFGKAPCLAKAA</sequence>